<gene>
    <name evidence="2" type="ORF">RU08_06345</name>
</gene>
<evidence type="ECO:0000259" key="1">
    <source>
        <dbReference type="Pfam" id="PF02464"/>
    </source>
</evidence>
<sequence length="158" mass="16983">MDVPQLVVEFLQERASILTTAESCTGGRIAALLTEASGCGTCLDCGYVVYSPSAKARELGVSQLTMKTFGLTSEEVVVEMAKGALTNSVANVAVATTGVIGDEAMDGVPPGTVWFAWAFQYEGNTRFVTRQQRFLGSRKEVQLNSALYALEGILRWHP</sequence>
<dbReference type="NCBIfam" id="TIGR00199">
    <property type="entry name" value="PncC_domain"/>
    <property type="match status" value="1"/>
</dbReference>
<dbReference type="InterPro" id="IPR008136">
    <property type="entry name" value="CinA_C"/>
</dbReference>
<dbReference type="AlphaFoldDB" id="A0A0D0KUG3"/>
<dbReference type="Pfam" id="PF02464">
    <property type="entry name" value="CinA"/>
    <property type="match status" value="1"/>
</dbReference>
<feature type="domain" description="CinA C-terminal" evidence="1">
    <location>
        <begin position="5"/>
        <end position="154"/>
    </location>
</feature>
<evidence type="ECO:0000313" key="3">
    <source>
        <dbReference type="Proteomes" id="UP000032068"/>
    </source>
</evidence>
<organism evidence="2 3">
    <name type="scientific">Pseudomonas fulva</name>
    <dbReference type="NCBI Taxonomy" id="47880"/>
    <lineage>
        <taxon>Bacteria</taxon>
        <taxon>Pseudomonadati</taxon>
        <taxon>Pseudomonadota</taxon>
        <taxon>Gammaproteobacteria</taxon>
        <taxon>Pseudomonadales</taxon>
        <taxon>Pseudomonadaceae</taxon>
        <taxon>Pseudomonas</taxon>
    </lineage>
</organism>
<name>A0A0D0KUG3_9PSED</name>
<reference evidence="2 3" key="1">
    <citation type="submission" date="2014-12" db="EMBL/GenBank/DDBJ databases">
        <title>16Stimator: statistical estimation of ribosomal gene copy numbers from draft genome assemblies.</title>
        <authorList>
            <person name="Perisin M.A."/>
            <person name="Vetter M."/>
            <person name="Gilbert J.A."/>
            <person name="Bergelson J."/>
        </authorList>
    </citation>
    <scope>NUCLEOTIDE SEQUENCE [LARGE SCALE GENOMIC DNA]</scope>
    <source>
        <strain evidence="2 3">MEJ086</strain>
    </source>
</reference>
<evidence type="ECO:0000313" key="2">
    <source>
        <dbReference type="EMBL" id="KIQ03549.1"/>
    </source>
</evidence>
<comment type="caution">
    <text evidence="2">The sequence shown here is derived from an EMBL/GenBank/DDBJ whole genome shotgun (WGS) entry which is preliminary data.</text>
</comment>
<dbReference type="SUPFAM" id="SSF142433">
    <property type="entry name" value="CinA-like"/>
    <property type="match status" value="1"/>
</dbReference>
<dbReference type="Proteomes" id="UP000032068">
    <property type="component" value="Unassembled WGS sequence"/>
</dbReference>
<dbReference type="InterPro" id="IPR036653">
    <property type="entry name" value="CinA-like_C"/>
</dbReference>
<proteinExistence type="predicted"/>
<dbReference type="OrthoDB" id="9801454at2"/>
<accession>A0A0D0KUG3</accession>
<protein>
    <recommendedName>
        <fullName evidence="1">CinA C-terminal domain-containing protein</fullName>
    </recommendedName>
</protein>
<dbReference type="Gene3D" id="3.90.950.20">
    <property type="entry name" value="CinA-like"/>
    <property type="match status" value="1"/>
</dbReference>
<dbReference type="RefSeq" id="WP_042552960.1">
    <property type="nucleotide sequence ID" value="NZ_JXQW01000012.1"/>
</dbReference>
<dbReference type="EMBL" id="JXQW01000012">
    <property type="protein sequence ID" value="KIQ03549.1"/>
    <property type="molecule type" value="Genomic_DNA"/>
</dbReference>